<dbReference type="PIRSF" id="PIRSF000538">
    <property type="entry name" value="GlpK"/>
    <property type="match status" value="1"/>
</dbReference>
<dbReference type="Pfam" id="PF02782">
    <property type="entry name" value="FGGY_C"/>
    <property type="match status" value="1"/>
</dbReference>
<keyword evidence="8" id="KW-1185">Reference proteome</keyword>
<evidence type="ECO:0000256" key="2">
    <source>
        <dbReference type="ARBA" id="ARBA00022679"/>
    </source>
</evidence>
<dbReference type="Proteomes" id="UP000632774">
    <property type="component" value="Unassembled WGS sequence"/>
</dbReference>
<dbReference type="InterPro" id="IPR000577">
    <property type="entry name" value="Carb_kinase_FGGY"/>
</dbReference>
<protein>
    <submittedName>
        <fullName evidence="7">FGGY-family carbohydrate kinase</fullName>
    </submittedName>
</protein>
<evidence type="ECO:0000313" key="7">
    <source>
        <dbReference type="EMBL" id="MBE9667892.1"/>
    </source>
</evidence>
<dbReference type="SUPFAM" id="SSF53067">
    <property type="entry name" value="Actin-like ATPase domain"/>
    <property type="match status" value="2"/>
</dbReference>
<dbReference type="InterPro" id="IPR018483">
    <property type="entry name" value="Carb_kinase_FGGY_CS"/>
</dbReference>
<dbReference type="Gene3D" id="3.30.420.40">
    <property type="match status" value="2"/>
</dbReference>
<evidence type="ECO:0000256" key="3">
    <source>
        <dbReference type="ARBA" id="ARBA00022777"/>
    </source>
</evidence>
<dbReference type="InterPro" id="IPR018485">
    <property type="entry name" value="FGGY_C"/>
</dbReference>
<dbReference type="PANTHER" id="PTHR43095">
    <property type="entry name" value="SUGAR KINASE"/>
    <property type="match status" value="1"/>
</dbReference>
<dbReference type="PROSITE" id="PS00445">
    <property type="entry name" value="FGGY_KINASES_2"/>
    <property type="match status" value="1"/>
</dbReference>
<dbReference type="PANTHER" id="PTHR43095:SF2">
    <property type="entry name" value="GLUCONOKINASE"/>
    <property type="match status" value="1"/>
</dbReference>
<evidence type="ECO:0000256" key="4">
    <source>
        <dbReference type="RuleBase" id="RU003733"/>
    </source>
</evidence>
<evidence type="ECO:0000259" key="5">
    <source>
        <dbReference type="Pfam" id="PF00370"/>
    </source>
</evidence>
<feature type="domain" description="Carbohydrate kinase FGGY C-terminal" evidence="6">
    <location>
        <begin position="251"/>
        <end position="435"/>
    </location>
</feature>
<evidence type="ECO:0000256" key="1">
    <source>
        <dbReference type="ARBA" id="ARBA00009156"/>
    </source>
</evidence>
<dbReference type="InterPro" id="IPR050406">
    <property type="entry name" value="FGGY_Carb_Kinase"/>
</dbReference>
<dbReference type="RefSeq" id="WP_194107329.1">
    <property type="nucleotide sequence ID" value="NZ_JADFFM010000002.1"/>
</dbReference>
<comment type="similarity">
    <text evidence="1 4">Belongs to the FGGY kinase family.</text>
</comment>
<organism evidence="7 8">
    <name type="scientific">Mucilaginibacter boryungensis</name>
    <dbReference type="NCBI Taxonomy" id="768480"/>
    <lineage>
        <taxon>Bacteria</taxon>
        <taxon>Pseudomonadati</taxon>
        <taxon>Bacteroidota</taxon>
        <taxon>Sphingobacteriia</taxon>
        <taxon>Sphingobacteriales</taxon>
        <taxon>Sphingobacteriaceae</taxon>
        <taxon>Mucilaginibacter</taxon>
    </lineage>
</organism>
<name>A0ABR9XKH2_9SPHI</name>
<comment type="caution">
    <text evidence="7">The sequence shown here is derived from an EMBL/GenBank/DDBJ whole genome shotgun (WGS) entry which is preliminary data.</text>
</comment>
<evidence type="ECO:0000313" key="8">
    <source>
        <dbReference type="Proteomes" id="UP000632774"/>
    </source>
</evidence>
<gene>
    <name evidence="7" type="ORF">IRJ18_16075</name>
</gene>
<reference evidence="7 8" key="1">
    <citation type="submission" date="2020-10" db="EMBL/GenBank/DDBJ databases">
        <title>Mucilaginibacter mali sp. nov., isolated from rhizosphere soil of apple orchard.</title>
        <authorList>
            <person name="Lee J.-S."/>
            <person name="Kim H.S."/>
            <person name="Kim J.-S."/>
        </authorList>
    </citation>
    <scope>NUCLEOTIDE SEQUENCE [LARGE SCALE GENOMIC DNA]</scope>
    <source>
        <strain evidence="7 8">KCTC 23157</strain>
    </source>
</reference>
<evidence type="ECO:0000259" key="6">
    <source>
        <dbReference type="Pfam" id="PF02782"/>
    </source>
</evidence>
<accession>A0ABR9XKH2</accession>
<feature type="domain" description="Carbohydrate kinase FGGY N-terminal" evidence="5">
    <location>
        <begin position="2"/>
        <end position="206"/>
    </location>
</feature>
<proteinExistence type="inferred from homology"/>
<dbReference type="InterPro" id="IPR018484">
    <property type="entry name" value="FGGY_N"/>
</dbReference>
<dbReference type="InterPro" id="IPR043129">
    <property type="entry name" value="ATPase_NBD"/>
</dbReference>
<keyword evidence="3 4" id="KW-0418">Kinase</keyword>
<sequence>MNLVINLGLKSIRGIVFDNSGDQVYAKSYPVHTYLFLERVEQDATEWLLLLDKILSDMAQNTDLSHKILRVTVATSSSCILGVDEAFYPITKVLMVSDKRALPQVDIIQQYLSVKNIKKDMICPVSSLIPKAMWFKDNYPEIFVRVAYWLGAAELLNYYFTKQIFTDTLNASKALSIDGVYQKEVVHAMGIRIDTLPTILNIGSILPVDGDIITKYKFNKDCQFVLTTYDAICAVIGSGNGEPTNACDVSGTVTSVRLIRDTPLNSSNKVLLAQSFDFLNKYIIGSSNNLGGGLIEWCKQAFFENDGNDVYFQMENQAQLSSIGSGGIVFLPYLLGERSPFIAPNASATFFGINRSTTIKDFTRAVFESTAYVTRDLIELIENDVVPVETISVSGGLARFDTINQIKADVCNKPVHVVDNFESTSIGAFILMGIASGIYSSLQDAIKQVVKIRKTIYPSEKRNKIYNQYFDLYRQLNTQLLPLYDRHKVILRSKIVHENEIVRNL</sequence>
<dbReference type="EMBL" id="JADFFM010000002">
    <property type="protein sequence ID" value="MBE9667892.1"/>
    <property type="molecule type" value="Genomic_DNA"/>
</dbReference>
<keyword evidence="2 4" id="KW-0808">Transferase</keyword>
<dbReference type="Pfam" id="PF00370">
    <property type="entry name" value="FGGY_N"/>
    <property type="match status" value="1"/>
</dbReference>
<dbReference type="GO" id="GO:0016301">
    <property type="term" value="F:kinase activity"/>
    <property type="evidence" value="ECO:0007669"/>
    <property type="project" value="UniProtKB-KW"/>
</dbReference>